<protein>
    <submittedName>
        <fullName evidence="2">Uncharacterized protein</fullName>
    </submittedName>
</protein>
<organism evidence="2 3">
    <name type="scientific">Paenibacillus mucilaginosus (strain KNP414)</name>
    <dbReference type="NCBI Taxonomy" id="1036673"/>
    <lineage>
        <taxon>Bacteria</taxon>
        <taxon>Bacillati</taxon>
        <taxon>Bacillota</taxon>
        <taxon>Bacilli</taxon>
        <taxon>Bacillales</taxon>
        <taxon>Paenibacillaceae</taxon>
        <taxon>Paenibacillus</taxon>
    </lineage>
</organism>
<accession>F8FKJ8</accession>
<evidence type="ECO:0000256" key="1">
    <source>
        <dbReference type="SAM" id="MobiDB-lite"/>
    </source>
</evidence>
<dbReference type="HOGENOM" id="CLU_217601_0_0_9"/>
<dbReference type="KEGG" id="pms:KNP414_07081"/>
<evidence type="ECO:0000313" key="3">
    <source>
        <dbReference type="Proteomes" id="UP000006620"/>
    </source>
</evidence>
<name>F8FKJ8_PAEMK</name>
<dbReference type="EMBL" id="CP002869">
    <property type="protein sequence ID" value="AEI45591.1"/>
    <property type="molecule type" value="Genomic_DNA"/>
</dbReference>
<evidence type="ECO:0000313" key="2">
    <source>
        <dbReference type="EMBL" id="AEI45591.1"/>
    </source>
</evidence>
<reference evidence="3" key="1">
    <citation type="submission" date="2011-06" db="EMBL/GenBank/DDBJ databases">
        <title>Complete genome sequence of Paenibacillus mucilaginosus KNP414.</title>
        <authorList>
            <person name="Wang J."/>
            <person name="Hu S."/>
            <person name="Hu X."/>
            <person name="Zhang B."/>
            <person name="Dong D."/>
            <person name="Zhang S."/>
            <person name="Zhao K."/>
            <person name="Wu D."/>
        </authorList>
    </citation>
    <scope>NUCLEOTIDE SEQUENCE [LARGE SCALE GENOMIC DNA]</scope>
    <source>
        <strain evidence="3">KNP414</strain>
    </source>
</reference>
<dbReference type="AlphaFoldDB" id="F8FKJ8"/>
<sequence>MEGGDVPLGPQEQRMTGTLQIGQRPLYRGSYTVPPAGR</sequence>
<feature type="region of interest" description="Disordered" evidence="1">
    <location>
        <begin position="1"/>
        <end position="38"/>
    </location>
</feature>
<dbReference type="Proteomes" id="UP000006620">
    <property type="component" value="Chromosome"/>
</dbReference>
<dbReference type="PATRIC" id="fig|1036673.3.peg.6607"/>
<gene>
    <name evidence="2" type="ordered locus">KNP414_07081</name>
</gene>
<reference evidence="2 3" key="2">
    <citation type="journal article" date="2013" name="Genome Announc.">
        <title>Genome Sequence of Growth-Improving Paenibacillus mucilaginosus Strain KNP414.</title>
        <authorList>
            <person name="Lu J.J."/>
            <person name="Wang J.F."/>
            <person name="Hu X.F."/>
        </authorList>
    </citation>
    <scope>NUCLEOTIDE SEQUENCE [LARGE SCALE GENOMIC DNA]</scope>
    <source>
        <strain evidence="2 3">KNP414</strain>
    </source>
</reference>
<proteinExistence type="predicted"/>